<dbReference type="AlphaFoldDB" id="A0A6J7DAQ8"/>
<organism evidence="1">
    <name type="scientific">freshwater metagenome</name>
    <dbReference type="NCBI Taxonomy" id="449393"/>
    <lineage>
        <taxon>unclassified sequences</taxon>
        <taxon>metagenomes</taxon>
        <taxon>ecological metagenomes</taxon>
    </lineage>
</organism>
<dbReference type="EMBL" id="CAFBLQ010000039">
    <property type="protein sequence ID" value="CAB4866318.1"/>
    <property type="molecule type" value="Genomic_DNA"/>
</dbReference>
<proteinExistence type="predicted"/>
<protein>
    <submittedName>
        <fullName evidence="1">Unannotated protein</fullName>
    </submittedName>
</protein>
<reference evidence="1" key="1">
    <citation type="submission" date="2020-05" db="EMBL/GenBank/DDBJ databases">
        <authorList>
            <person name="Chiriac C."/>
            <person name="Salcher M."/>
            <person name="Ghai R."/>
            <person name="Kavagutti S V."/>
        </authorList>
    </citation>
    <scope>NUCLEOTIDE SEQUENCE</scope>
</reference>
<name>A0A6J7DAQ8_9ZZZZ</name>
<sequence>MADTRATKNLQDLLANPYLRKLAQDPEIRDDARGAYEAARKAFERARRSDNLGSAIFDDAKLHASVAQAAQSIADARGRLVERPKGHPLLKGFVLLVAGSVLALVLSEDLRGKVLDLLFGAEEEFDYVSTTAPADAGAAAETPAPGDDA</sequence>
<gene>
    <name evidence="1" type="ORF">UFOPK3423_00503</name>
</gene>
<accession>A0A6J7DAQ8</accession>
<evidence type="ECO:0000313" key="1">
    <source>
        <dbReference type="EMBL" id="CAB4866318.1"/>
    </source>
</evidence>